<reference evidence="4 5" key="1">
    <citation type="journal article" date="2010" name="J. Bacteriol.">
        <title>Genome sequences of Oceanicola granulosus HTCC2516(T) and Oceanicola batsensis HTCC2597(TDelta).</title>
        <authorList>
            <person name="Thrash J.C."/>
            <person name="Cho J.C."/>
            <person name="Vergin K.L."/>
            <person name="Giovannoni S.J."/>
        </authorList>
    </citation>
    <scope>NUCLEOTIDE SEQUENCE [LARGE SCALE GENOMIC DNA]</scope>
    <source>
        <strain evidence="5">ATCC BAA-863 / DSM 15984 / KCTC 12145 / HTCC2597</strain>
    </source>
</reference>
<keyword evidence="5" id="KW-1185">Reference proteome</keyword>
<name>A3U451_PSEBH</name>
<protein>
    <submittedName>
        <fullName evidence="4">Oxidoreductase, short chain dehydrogenase/reductase family protein</fullName>
    </submittedName>
</protein>
<dbReference type="InterPro" id="IPR036291">
    <property type="entry name" value="NAD(P)-bd_dom_sf"/>
</dbReference>
<evidence type="ECO:0000256" key="1">
    <source>
        <dbReference type="ARBA" id="ARBA00006484"/>
    </source>
</evidence>
<comment type="caution">
    <text evidence="4">The sequence shown here is derived from an EMBL/GenBank/DDBJ whole genome shotgun (WGS) entry which is preliminary data.</text>
</comment>
<dbReference type="HOGENOM" id="CLU_010194_1_3_5"/>
<dbReference type="eggNOG" id="COG1028">
    <property type="taxonomic scope" value="Bacteria"/>
</dbReference>
<dbReference type="OrthoDB" id="20590at2"/>
<sequence>MAHASSDRPRTLFITGASSGIGAACARLAAGAGTHLLLHYGANRVGVEDVADAARIAGSEVKLIQADLSQPDQIAELGRIAGEESDPARPLYLVNNAGIVDRRASLADLTAERLQRMFAVNVIGAMLVAREAVALMRRRNAGGGIANVSSAAARKGMGGQYVDYAASKAAIDCFTIGLADELAPEGIRVNSVRPGLIETGIHEKGGEPDRLNQIGHTPPLGRPGTAEAILWLLSDKASYTTRSILDVAGGR</sequence>
<evidence type="ECO:0000259" key="3">
    <source>
        <dbReference type="SMART" id="SM00822"/>
    </source>
</evidence>
<dbReference type="CDD" id="cd05233">
    <property type="entry name" value="SDR_c"/>
    <property type="match status" value="1"/>
</dbReference>
<dbReference type="PRINTS" id="PR00081">
    <property type="entry name" value="GDHRDH"/>
</dbReference>
<dbReference type="AlphaFoldDB" id="A3U451"/>
<dbReference type="SUPFAM" id="SSF51735">
    <property type="entry name" value="NAD(P)-binding Rossmann-fold domains"/>
    <property type="match status" value="1"/>
</dbReference>
<dbReference type="PANTHER" id="PTHR43639">
    <property type="entry name" value="OXIDOREDUCTASE, SHORT-CHAIN DEHYDROGENASE/REDUCTASE FAMILY (AFU_ORTHOLOGUE AFUA_5G02870)"/>
    <property type="match status" value="1"/>
</dbReference>
<gene>
    <name evidence="4" type="ORF">OB2597_00015</name>
</gene>
<dbReference type="InterPro" id="IPR020904">
    <property type="entry name" value="Sc_DH/Rdtase_CS"/>
</dbReference>
<dbReference type="EMBL" id="AAMO01000020">
    <property type="protein sequence ID" value="EAQ01038.1"/>
    <property type="molecule type" value="Genomic_DNA"/>
</dbReference>
<dbReference type="PRINTS" id="PR00080">
    <property type="entry name" value="SDRFAMILY"/>
</dbReference>
<comment type="similarity">
    <text evidence="1">Belongs to the short-chain dehydrogenases/reductases (SDR) family.</text>
</comment>
<organism evidence="4 5">
    <name type="scientific">Pseudooceanicola batsensis (strain ATCC BAA-863 / DSM 15984 / KCTC 12145 / HTCC2597)</name>
    <name type="common">Oceanicola batsensis</name>
    <dbReference type="NCBI Taxonomy" id="252305"/>
    <lineage>
        <taxon>Bacteria</taxon>
        <taxon>Pseudomonadati</taxon>
        <taxon>Pseudomonadota</taxon>
        <taxon>Alphaproteobacteria</taxon>
        <taxon>Rhodobacterales</taxon>
        <taxon>Paracoccaceae</taxon>
        <taxon>Pseudooceanicola</taxon>
    </lineage>
</organism>
<dbReference type="InterPro" id="IPR002347">
    <property type="entry name" value="SDR_fam"/>
</dbReference>
<accession>A3U451</accession>
<dbReference type="RefSeq" id="WP_009804257.1">
    <property type="nucleotide sequence ID" value="NZ_CH724131.1"/>
</dbReference>
<evidence type="ECO:0000256" key="2">
    <source>
        <dbReference type="ARBA" id="ARBA00023002"/>
    </source>
</evidence>
<dbReference type="SMART" id="SM00822">
    <property type="entry name" value="PKS_KR"/>
    <property type="match status" value="1"/>
</dbReference>
<dbReference type="Proteomes" id="UP000004318">
    <property type="component" value="Unassembled WGS sequence"/>
</dbReference>
<dbReference type="Gene3D" id="3.40.50.720">
    <property type="entry name" value="NAD(P)-binding Rossmann-like Domain"/>
    <property type="match status" value="1"/>
</dbReference>
<dbReference type="GO" id="GO:0016491">
    <property type="term" value="F:oxidoreductase activity"/>
    <property type="evidence" value="ECO:0007669"/>
    <property type="project" value="UniProtKB-KW"/>
</dbReference>
<feature type="domain" description="Ketoreductase" evidence="3">
    <location>
        <begin position="10"/>
        <end position="217"/>
    </location>
</feature>
<evidence type="ECO:0000313" key="4">
    <source>
        <dbReference type="EMBL" id="EAQ01038.1"/>
    </source>
</evidence>
<dbReference type="PROSITE" id="PS00061">
    <property type="entry name" value="ADH_SHORT"/>
    <property type="match status" value="1"/>
</dbReference>
<dbReference type="STRING" id="252305.OB2597_00015"/>
<proteinExistence type="inferred from homology"/>
<keyword evidence="2" id="KW-0560">Oxidoreductase</keyword>
<dbReference type="Pfam" id="PF13561">
    <property type="entry name" value="adh_short_C2"/>
    <property type="match status" value="1"/>
</dbReference>
<dbReference type="PANTHER" id="PTHR43639:SF1">
    <property type="entry name" value="SHORT-CHAIN DEHYDROGENASE_REDUCTASE FAMILY PROTEIN"/>
    <property type="match status" value="1"/>
</dbReference>
<evidence type="ECO:0000313" key="5">
    <source>
        <dbReference type="Proteomes" id="UP000004318"/>
    </source>
</evidence>
<dbReference type="InterPro" id="IPR057326">
    <property type="entry name" value="KR_dom"/>
</dbReference>